<comment type="similarity">
    <text evidence="3">Belongs to the AAA ATPase family.</text>
</comment>
<sequence length="521" mass="57836">MLQHKSFFLEWWNPSVGCLKEDRDECEVWVVVGTSVFAVQLWWEIPSWWSKVEPPLSYSDWGAGEEGEVGSHAREMETDKSSMPLPKANRMGIAANPGPMGQTIEAVGLSNGPCLSLCPLEERGTRRPTFVALLNEAVGFQGKSSLVLSSSSAGPSALDGRLFDLTGNEEKGPSSKEVVGKVEKMKVKKALKVGGWSEGEEFCSAIIPSTFSEFSSFLGLLAAVVAKNLKLSSLFKVEWLKSVISNAYLNLAYSIQNDSHLLAQFEGFIGTDLPPCKVAAVANSTSATFLRVVGSELIQKYLGDGPKLVRELFRVADDLSPSIVFIDEIDAVGTKRYDAHSGGEREIQRTMLELLNQLDGFDSRGDVKVILATNRIESLDPALLRPGRIDRKIEFPLPDIKTRRRIFQIHTSRMTLADDVNLEEFVMTKDEFSGADIKAICTEAGLLALRERRMKVRLALLFPLIARKEISLSNDCSPRTRIPIKFDWLNTVLQVTHVDFKKAKEKVMFKKKEGVPEGLYM</sequence>
<evidence type="ECO:0000259" key="5">
    <source>
        <dbReference type="Pfam" id="PF17862"/>
    </source>
</evidence>
<dbReference type="FunFam" id="3.40.50.300:FF:003803">
    <property type="entry name" value="Uncharacterized protein"/>
    <property type="match status" value="1"/>
</dbReference>
<feature type="domain" description="AAA ATPase AAA+ lid" evidence="5">
    <location>
        <begin position="419"/>
        <end position="456"/>
    </location>
</feature>
<keyword evidence="6" id="KW-0647">Proteasome</keyword>
<dbReference type="Pfam" id="PF17862">
    <property type="entry name" value="AAA_lid_3"/>
    <property type="match status" value="1"/>
</dbReference>
<reference evidence="6 7" key="1">
    <citation type="journal article" date="2018" name="PLoS Genet.">
        <title>Population sequencing reveals clonal diversity and ancestral inbreeding in the grapevine cultivar Chardonnay.</title>
        <authorList>
            <person name="Roach M.J."/>
            <person name="Johnson D.L."/>
            <person name="Bohlmann J."/>
            <person name="van Vuuren H.J."/>
            <person name="Jones S.J."/>
            <person name="Pretorius I.S."/>
            <person name="Schmidt S.A."/>
            <person name="Borneman A.R."/>
        </authorList>
    </citation>
    <scope>NUCLEOTIDE SEQUENCE [LARGE SCALE GENOMIC DNA]</scope>
    <source>
        <strain evidence="7">cv. Chardonnay</strain>
        <tissue evidence="6">Leaf</tissue>
    </source>
</reference>
<dbReference type="InterPro" id="IPR027417">
    <property type="entry name" value="P-loop_NTPase"/>
</dbReference>
<dbReference type="Gene3D" id="1.10.8.60">
    <property type="match status" value="1"/>
</dbReference>
<dbReference type="GO" id="GO:0016887">
    <property type="term" value="F:ATP hydrolysis activity"/>
    <property type="evidence" value="ECO:0007669"/>
    <property type="project" value="InterPro"/>
</dbReference>
<comment type="caution">
    <text evidence="6">The sequence shown here is derived from an EMBL/GenBank/DDBJ whole genome shotgun (WGS) entry which is preliminary data.</text>
</comment>
<dbReference type="PANTHER" id="PTHR23073">
    <property type="entry name" value="26S PROTEASOME REGULATORY SUBUNIT"/>
    <property type="match status" value="1"/>
</dbReference>
<evidence type="ECO:0000313" key="6">
    <source>
        <dbReference type="EMBL" id="RVW79750.1"/>
    </source>
</evidence>
<accession>A0A438H597</accession>
<evidence type="ECO:0000313" key="7">
    <source>
        <dbReference type="Proteomes" id="UP000288805"/>
    </source>
</evidence>
<dbReference type="SUPFAM" id="SSF52540">
    <property type="entry name" value="P-loop containing nucleoside triphosphate hydrolases"/>
    <property type="match status" value="1"/>
</dbReference>
<dbReference type="Gene3D" id="3.40.50.300">
    <property type="entry name" value="P-loop containing nucleotide triphosphate hydrolases"/>
    <property type="match status" value="1"/>
</dbReference>
<protein>
    <submittedName>
        <fullName evidence="6">26S proteasome regulatory subunit 4-like</fullName>
    </submittedName>
</protein>
<dbReference type="InterPro" id="IPR003960">
    <property type="entry name" value="ATPase_AAA_CS"/>
</dbReference>
<dbReference type="InterPro" id="IPR041569">
    <property type="entry name" value="AAA_lid_3"/>
</dbReference>
<dbReference type="GO" id="GO:0005524">
    <property type="term" value="F:ATP binding"/>
    <property type="evidence" value="ECO:0007669"/>
    <property type="project" value="UniProtKB-KW"/>
</dbReference>
<dbReference type="Pfam" id="PF00004">
    <property type="entry name" value="AAA"/>
    <property type="match status" value="1"/>
</dbReference>
<organism evidence="6 7">
    <name type="scientific">Vitis vinifera</name>
    <name type="common">Grape</name>
    <dbReference type="NCBI Taxonomy" id="29760"/>
    <lineage>
        <taxon>Eukaryota</taxon>
        <taxon>Viridiplantae</taxon>
        <taxon>Streptophyta</taxon>
        <taxon>Embryophyta</taxon>
        <taxon>Tracheophyta</taxon>
        <taxon>Spermatophyta</taxon>
        <taxon>Magnoliopsida</taxon>
        <taxon>eudicotyledons</taxon>
        <taxon>Gunneridae</taxon>
        <taxon>Pentapetalae</taxon>
        <taxon>rosids</taxon>
        <taxon>Vitales</taxon>
        <taxon>Vitaceae</taxon>
        <taxon>Viteae</taxon>
        <taxon>Vitis</taxon>
    </lineage>
</organism>
<evidence type="ECO:0000256" key="2">
    <source>
        <dbReference type="ARBA" id="ARBA00022840"/>
    </source>
</evidence>
<name>A0A438H597_VITVI</name>
<evidence type="ECO:0000259" key="4">
    <source>
        <dbReference type="Pfam" id="PF00004"/>
    </source>
</evidence>
<evidence type="ECO:0000256" key="3">
    <source>
        <dbReference type="RuleBase" id="RU003651"/>
    </source>
</evidence>
<dbReference type="Proteomes" id="UP000288805">
    <property type="component" value="Unassembled WGS sequence"/>
</dbReference>
<keyword evidence="2 3" id="KW-0067">ATP-binding</keyword>
<proteinExistence type="inferred from homology"/>
<dbReference type="GO" id="GO:0000502">
    <property type="term" value="C:proteasome complex"/>
    <property type="evidence" value="ECO:0007669"/>
    <property type="project" value="UniProtKB-KW"/>
</dbReference>
<dbReference type="EMBL" id="QGNW01000275">
    <property type="protein sequence ID" value="RVW79750.1"/>
    <property type="molecule type" value="Genomic_DNA"/>
</dbReference>
<dbReference type="AlphaFoldDB" id="A0A438H597"/>
<dbReference type="InterPro" id="IPR003959">
    <property type="entry name" value="ATPase_AAA_core"/>
</dbReference>
<dbReference type="PROSITE" id="PS00674">
    <property type="entry name" value="AAA"/>
    <property type="match status" value="1"/>
</dbReference>
<keyword evidence="1 3" id="KW-0547">Nucleotide-binding</keyword>
<gene>
    <name evidence="6" type="primary">TBP2_0</name>
    <name evidence="6" type="ORF">CK203_058224</name>
</gene>
<evidence type="ECO:0000256" key="1">
    <source>
        <dbReference type="ARBA" id="ARBA00022741"/>
    </source>
</evidence>
<dbReference type="InterPro" id="IPR050221">
    <property type="entry name" value="26S_Proteasome_ATPase"/>
</dbReference>
<feature type="domain" description="ATPase AAA-type core" evidence="4">
    <location>
        <begin position="278"/>
        <end position="397"/>
    </location>
</feature>